<keyword evidence="5" id="KW-0378">Hydrolase</keyword>
<dbReference type="PANTHER" id="PTHR48094:SF11">
    <property type="entry name" value="GLUTATHIONE-INDEPENDENT GLYOXALASE HSP31-RELATED"/>
    <property type="match status" value="1"/>
</dbReference>
<dbReference type="GO" id="GO:0005737">
    <property type="term" value="C:cytoplasm"/>
    <property type="evidence" value="ECO:0007669"/>
    <property type="project" value="TreeGrafter"/>
</dbReference>
<name>A0A7W7GPY4_9MICC</name>
<keyword evidence="1" id="KW-0346">Stress response</keyword>
<dbReference type="Gene3D" id="3.40.50.880">
    <property type="match status" value="1"/>
</dbReference>
<keyword evidence="2" id="KW-0456">Lyase</keyword>
<accession>A0A7W7GPY4</accession>
<organism evidence="5 6">
    <name type="scientific">Micrococcus cohnii</name>
    <dbReference type="NCBI Taxonomy" id="993416"/>
    <lineage>
        <taxon>Bacteria</taxon>
        <taxon>Bacillati</taxon>
        <taxon>Actinomycetota</taxon>
        <taxon>Actinomycetes</taxon>
        <taxon>Micrococcales</taxon>
        <taxon>Micrococcaceae</taxon>
        <taxon>Micrococcus</taxon>
    </lineage>
</organism>
<reference evidence="5 6" key="1">
    <citation type="submission" date="2020-08" db="EMBL/GenBank/DDBJ databases">
        <title>Sequencing the genomes of 1000 actinobacteria strains.</title>
        <authorList>
            <person name="Klenk H.-P."/>
        </authorList>
    </citation>
    <scope>NUCLEOTIDE SEQUENCE [LARGE SCALE GENOMIC DNA]</scope>
    <source>
        <strain evidence="5 6">DSM 23974</strain>
    </source>
</reference>
<sequence>MKKALFIVSAADHWTLKDGSTHPTGYWAEELAVPHRMLREAGWHIDIATPGGVAPTVDQASLGMMGGSPAKRDQVRAYLGQLEADLTVPANLSAVDEEDYDLVFYPGGHGPMEDLAHDPVSGALIARRMQADRPIAFLCHAPAAVFAAKHQDGTISVRGRRMTGFSDAEEKLNPAARKAKWTLETQLKRNGVEYSKALVPMRPYVVVDGNLYTGQNPASSGPLAERILEDLGH</sequence>
<dbReference type="PANTHER" id="PTHR48094">
    <property type="entry name" value="PROTEIN/NUCLEIC ACID DEGLYCASE DJ-1-RELATED"/>
    <property type="match status" value="1"/>
</dbReference>
<comment type="similarity">
    <text evidence="3">Belongs to the peptidase C56 family. HSP31-like subfamily.</text>
</comment>
<proteinExistence type="inferred from homology"/>
<evidence type="ECO:0000256" key="3">
    <source>
        <dbReference type="ARBA" id="ARBA00038493"/>
    </source>
</evidence>
<dbReference type="Proteomes" id="UP000540191">
    <property type="component" value="Unassembled WGS sequence"/>
</dbReference>
<dbReference type="CDD" id="cd03141">
    <property type="entry name" value="GATase1_Hsp31_like"/>
    <property type="match status" value="1"/>
</dbReference>
<comment type="caution">
    <text evidence="5">The sequence shown here is derived from an EMBL/GenBank/DDBJ whole genome shotgun (WGS) entry which is preliminary data.</text>
</comment>
<protein>
    <submittedName>
        <fullName evidence="5">Putative intracellular protease/amidase</fullName>
    </submittedName>
</protein>
<dbReference type="InterPro" id="IPR002818">
    <property type="entry name" value="DJ-1/PfpI"/>
</dbReference>
<dbReference type="EMBL" id="JACHNA010000001">
    <property type="protein sequence ID" value="MBB4736139.1"/>
    <property type="molecule type" value="Genomic_DNA"/>
</dbReference>
<evidence type="ECO:0000313" key="5">
    <source>
        <dbReference type="EMBL" id="MBB4736139.1"/>
    </source>
</evidence>
<dbReference type="GO" id="GO:0008233">
    <property type="term" value="F:peptidase activity"/>
    <property type="evidence" value="ECO:0007669"/>
    <property type="project" value="UniProtKB-KW"/>
</dbReference>
<keyword evidence="5" id="KW-0645">Protease</keyword>
<dbReference type="GO" id="GO:0006508">
    <property type="term" value="P:proteolysis"/>
    <property type="evidence" value="ECO:0007669"/>
    <property type="project" value="UniProtKB-KW"/>
</dbReference>
<evidence type="ECO:0000259" key="4">
    <source>
        <dbReference type="Pfam" id="PF01965"/>
    </source>
</evidence>
<dbReference type="InterPro" id="IPR050325">
    <property type="entry name" value="Prot/Nucl_acid_deglycase"/>
</dbReference>
<dbReference type="GO" id="GO:0019172">
    <property type="term" value="F:glyoxalase III activity"/>
    <property type="evidence" value="ECO:0007669"/>
    <property type="project" value="TreeGrafter"/>
</dbReference>
<dbReference type="AlphaFoldDB" id="A0A7W7GPY4"/>
<dbReference type="Pfam" id="PF01965">
    <property type="entry name" value="DJ-1_PfpI"/>
    <property type="match status" value="1"/>
</dbReference>
<dbReference type="RefSeq" id="WP_184241779.1">
    <property type="nucleotide sequence ID" value="NZ_JACHNA010000001.1"/>
</dbReference>
<dbReference type="SUPFAM" id="SSF52317">
    <property type="entry name" value="Class I glutamine amidotransferase-like"/>
    <property type="match status" value="1"/>
</dbReference>
<feature type="domain" description="DJ-1/PfpI" evidence="4">
    <location>
        <begin position="29"/>
        <end position="229"/>
    </location>
</feature>
<gene>
    <name evidence="5" type="ORF">HDA30_001647</name>
</gene>
<evidence type="ECO:0000313" key="6">
    <source>
        <dbReference type="Proteomes" id="UP000540191"/>
    </source>
</evidence>
<evidence type="ECO:0000256" key="1">
    <source>
        <dbReference type="ARBA" id="ARBA00023016"/>
    </source>
</evidence>
<dbReference type="InterPro" id="IPR029062">
    <property type="entry name" value="Class_I_gatase-like"/>
</dbReference>
<keyword evidence="6" id="KW-1185">Reference proteome</keyword>
<evidence type="ECO:0000256" key="2">
    <source>
        <dbReference type="ARBA" id="ARBA00023239"/>
    </source>
</evidence>
<dbReference type="GO" id="GO:0019243">
    <property type="term" value="P:methylglyoxal catabolic process to D-lactate via S-lactoyl-glutathione"/>
    <property type="evidence" value="ECO:0007669"/>
    <property type="project" value="TreeGrafter"/>
</dbReference>